<evidence type="ECO:0000256" key="1">
    <source>
        <dbReference type="SAM" id="MobiDB-lite"/>
    </source>
</evidence>
<proteinExistence type="predicted"/>
<organism evidence="2 3">
    <name type="scientific">Nocardioides astragali</name>
    <dbReference type="NCBI Taxonomy" id="1776736"/>
    <lineage>
        <taxon>Bacteria</taxon>
        <taxon>Bacillati</taxon>
        <taxon>Actinomycetota</taxon>
        <taxon>Actinomycetes</taxon>
        <taxon>Propionibacteriales</taxon>
        <taxon>Nocardioidaceae</taxon>
        <taxon>Nocardioides</taxon>
    </lineage>
</organism>
<comment type="caution">
    <text evidence="2">The sequence shown here is derived from an EMBL/GenBank/DDBJ whole genome shotgun (WGS) entry which is preliminary data.</text>
</comment>
<dbReference type="EMBL" id="JBHTCH010000025">
    <property type="protein sequence ID" value="MFC7362732.1"/>
    <property type="molecule type" value="Genomic_DNA"/>
</dbReference>
<accession>A0ABW2N9T5</accession>
<dbReference type="RefSeq" id="WP_255888854.1">
    <property type="nucleotide sequence ID" value="NZ_JAFMZM010000001.1"/>
</dbReference>
<reference evidence="3" key="1">
    <citation type="journal article" date="2019" name="Int. J. Syst. Evol. Microbiol.">
        <title>The Global Catalogue of Microorganisms (GCM) 10K type strain sequencing project: providing services to taxonomists for standard genome sequencing and annotation.</title>
        <authorList>
            <consortium name="The Broad Institute Genomics Platform"/>
            <consortium name="The Broad Institute Genome Sequencing Center for Infectious Disease"/>
            <person name="Wu L."/>
            <person name="Ma J."/>
        </authorList>
    </citation>
    <scope>NUCLEOTIDE SEQUENCE [LARGE SCALE GENOMIC DNA]</scope>
    <source>
        <strain evidence="3">FCH27</strain>
    </source>
</reference>
<evidence type="ECO:0000313" key="2">
    <source>
        <dbReference type="EMBL" id="MFC7362732.1"/>
    </source>
</evidence>
<protein>
    <recommendedName>
        <fullName evidence="4">DUF1542 domain-containing protein</fullName>
    </recommendedName>
</protein>
<gene>
    <name evidence="2" type="ORF">ACFQO6_20855</name>
</gene>
<keyword evidence="3" id="KW-1185">Reference proteome</keyword>
<dbReference type="Proteomes" id="UP001596524">
    <property type="component" value="Unassembled WGS sequence"/>
</dbReference>
<sequence length="262" mass="27615">MELILLVLVLAVLGAVALAASRRNKHHELARREADIAPVRKLAFEDVTAFGEDLQQLDAEVSGRELDAGASSDYQRALDAYESAKVAGDSINRPEDIRHITAIVEDGRYAIACVRARVAGEPLPTRRPPCFFDPRHGPSVADVPYVPPDGVERDVPACALDVERVRAGAEPDVRKVMVGAQRVPYWQGGRAYEPYAMGYFGAFGPMTWMFMGGMMFSDFGGGYDGGGDSGGDSGDGGGDGGGFDGGGGDGGGFDGGGFDMGF</sequence>
<name>A0ABW2N9T5_9ACTN</name>
<feature type="region of interest" description="Disordered" evidence="1">
    <location>
        <begin position="227"/>
        <end position="249"/>
    </location>
</feature>
<evidence type="ECO:0008006" key="4">
    <source>
        <dbReference type="Google" id="ProtNLM"/>
    </source>
</evidence>
<evidence type="ECO:0000313" key="3">
    <source>
        <dbReference type="Proteomes" id="UP001596524"/>
    </source>
</evidence>